<dbReference type="EMBL" id="KZ302140">
    <property type="protein sequence ID" value="PFH47022.1"/>
    <property type="molecule type" value="Genomic_DNA"/>
</dbReference>
<dbReference type="Proteomes" id="UP000242287">
    <property type="component" value="Unassembled WGS sequence"/>
</dbReference>
<comment type="similarity">
    <text evidence="1">Belongs to the TSR2 family.</text>
</comment>
<sequence>MAGRQRPPPSLVLFARGVIARLEIWPTMRIAVQESWGGPKSADKQTWLASEIVDTFEQQVLTPDDQYIEELLLQVMEDEFDCVLEDGSAEAVARDIVKMWEQAQLGEQQMVTGFEEVAEKVRGKKIAANVVSEEDEGSDGSDDEGSEEDGEEMGVDEAPALIDHRRKNEPEIDEDGFTIVKGKGRAWR</sequence>
<feature type="compositionally biased region" description="Acidic residues" evidence="3">
    <location>
        <begin position="132"/>
        <end position="155"/>
    </location>
</feature>
<accession>A0A2A9NH26</accession>
<dbReference type="STRING" id="703135.A0A2A9NH26"/>
<evidence type="ECO:0000313" key="4">
    <source>
        <dbReference type="EMBL" id="PFH47022.1"/>
    </source>
</evidence>
<keyword evidence="2" id="KW-0698">rRNA processing</keyword>
<protein>
    <recommendedName>
        <fullName evidence="6">Pre-rRNA-processing protein TSR2</fullName>
    </recommendedName>
</protein>
<gene>
    <name evidence="4" type="ORF">AMATHDRAFT_7150</name>
</gene>
<keyword evidence="5" id="KW-1185">Reference proteome</keyword>
<organism evidence="4 5">
    <name type="scientific">Amanita thiersii Skay4041</name>
    <dbReference type="NCBI Taxonomy" id="703135"/>
    <lineage>
        <taxon>Eukaryota</taxon>
        <taxon>Fungi</taxon>
        <taxon>Dikarya</taxon>
        <taxon>Basidiomycota</taxon>
        <taxon>Agaricomycotina</taxon>
        <taxon>Agaricomycetes</taxon>
        <taxon>Agaricomycetidae</taxon>
        <taxon>Agaricales</taxon>
        <taxon>Pluteineae</taxon>
        <taxon>Amanitaceae</taxon>
        <taxon>Amanita</taxon>
    </lineage>
</organism>
<evidence type="ECO:0000313" key="5">
    <source>
        <dbReference type="Proteomes" id="UP000242287"/>
    </source>
</evidence>
<dbReference type="OrthoDB" id="263560at2759"/>
<dbReference type="Pfam" id="PF10273">
    <property type="entry name" value="WGG"/>
    <property type="match status" value="1"/>
</dbReference>
<dbReference type="AlphaFoldDB" id="A0A2A9NH26"/>
<feature type="region of interest" description="Disordered" evidence="3">
    <location>
        <begin position="130"/>
        <end position="188"/>
    </location>
</feature>
<evidence type="ECO:0008006" key="6">
    <source>
        <dbReference type="Google" id="ProtNLM"/>
    </source>
</evidence>
<evidence type="ECO:0000256" key="3">
    <source>
        <dbReference type="SAM" id="MobiDB-lite"/>
    </source>
</evidence>
<dbReference type="PANTHER" id="PTHR21250">
    <property type="entry name" value="PRE-RRNA-PROCESSING PROTEIN TSR2 HOMOLOG"/>
    <property type="match status" value="1"/>
</dbReference>
<proteinExistence type="inferred from homology"/>
<evidence type="ECO:0000256" key="1">
    <source>
        <dbReference type="ARBA" id="ARBA00006524"/>
    </source>
</evidence>
<name>A0A2A9NH26_9AGAR</name>
<evidence type="ECO:0000256" key="2">
    <source>
        <dbReference type="ARBA" id="ARBA00022552"/>
    </source>
</evidence>
<dbReference type="InterPro" id="IPR019398">
    <property type="entry name" value="Pre-rRNA_process_TSR2"/>
</dbReference>
<dbReference type="GO" id="GO:0006364">
    <property type="term" value="P:rRNA processing"/>
    <property type="evidence" value="ECO:0007669"/>
    <property type="project" value="UniProtKB-KW"/>
</dbReference>
<reference evidence="4 5" key="1">
    <citation type="submission" date="2014-02" db="EMBL/GenBank/DDBJ databases">
        <title>Transposable element dynamics among asymbiotic and ectomycorrhizal Amanita fungi.</title>
        <authorList>
            <consortium name="DOE Joint Genome Institute"/>
            <person name="Hess J."/>
            <person name="Skrede I."/>
            <person name="Wolfe B."/>
            <person name="LaButti K."/>
            <person name="Ohm R.A."/>
            <person name="Grigoriev I.V."/>
            <person name="Pringle A."/>
        </authorList>
    </citation>
    <scope>NUCLEOTIDE SEQUENCE [LARGE SCALE GENOMIC DNA]</scope>
    <source>
        <strain evidence="4 5">SKay4041</strain>
    </source>
</reference>